<dbReference type="HOGENOM" id="CLU_327620_0_0_1"/>
<gene>
    <name evidence="1" type="ordered locus">KLTH0C01298g</name>
</gene>
<dbReference type="AlphaFoldDB" id="C5DDI7"/>
<organism evidence="1 2">
    <name type="scientific">Lachancea thermotolerans (strain ATCC 56472 / CBS 6340 / NRRL Y-8284)</name>
    <name type="common">Yeast</name>
    <name type="synonym">Kluyveromyces thermotolerans</name>
    <dbReference type="NCBI Taxonomy" id="559295"/>
    <lineage>
        <taxon>Eukaryota</taxon>
        <taxon>Fungi</taxon>
        <taxon>Dikarya</taxon>
        <taxon>Ascomycota</taxon>
        <taxon>Saccharomycotina</taxon>
        <taxon>Saccharomycetes</taxon>
        <taxon>Saccharomycetales</taxon>
        <taxon>Saccharomycetaceae</taxon>
        <taxon>Lachancea</taxon>
    </lineage>
</organism>
<dbReference type="Proteomes" id="UP000002036">
    <property type="component" value="Chromosome C"/>
</dbReference>
<dbReference type="RefSeq" id="XP_002552286.1">
    <property type="nucleotide sequence ID" value="XM_002552240.1"/>
</dbReference>
<sequence length="884" mass="103039">MISCRDICVRARIGSQLRFYRKRLKPRYNHVPQVSSLQSELLQPRELRLQAHSPESVERDLRRLGFREIDESGPVDDMLVEYLESSKSPFKKSSKHLNSLKSTLVNNKSPNQDRMKALFDFLLKESEQEVRRLESMGPEQLQMLQTIHDSEKSEHSAKEISSERELEKAILRELMESSQDEEGRSLLPNTECLFRVLSDLNMNRLAKADIISVEQMVGAFEISKLLPAYKLRQRGILLSGHLIYSLGNVRMDPINESFYIESLVYYGFYKKALELFNTYREKVEKRWWFEMGMMVCLRANHIRQFDKLLEHSLKTFGSDYISPKVLRTAIRKKLYLRNYQCSEKLTKLLINVASAYGLKLSSQQQQNPQGIFFQSETQADLFLNEKEQVTEADFVAIIQYHLFRNREKPALALLAEFVKLPDVDKNLLSTALVHLKLHLLKSFDVLEKDMHSLLSGKDMKLLRQAFSNATRRFHVEAIQKKFDTVLFDSISDIASQPVLTQNIEQFVANTNKNLPRNPENIQDETVHSKKLHNLLKALLKSGKEDLAASLMKDANSYSSSVKESKLSLDEDDFSGINAHHYAVWIDHYSRKVQKAKNPREKYEYEAKIKEIVEKVNKGNVQYNSVLMTSLLTHFTVTANLDNCFNIINPLMDFRCSKTEESKGNRKLLSFFERREITKSLYFQIWKALILYFSRFENGLGTTEIRSNQKAWGYKISAERSKITVHPNYDFRTLFKLMVLEDNILPDRPFYHTILQAFIKVRDWAYIPAILRYMRHINGIEIDRKLQRYINGGLKLEYIAVERERLDSQKAEFSGVEKFTTPVVNTARRNVENRIKKGDILGETSTDYSLQVEQNILNFLRSYRSHEMERVQQAFEEVGIEVINT</sequence>
<keyword evidence="2" id="KW-1185">Reference proteome</keyword>
<protein>
    <submittedName>
        <fullName evidence="1">KLTH0C01298p</fullName>
    </submittedName>
</protein>
<dbReference type="OMA" id="VRMDPIN"/>
<dbReference type="InParanoid" id="C5DDI7"/>
<evidence type="ECO:0000313" key="2">
    <source>
        <dbReference type="Proteomes" id="UP000002036"/>
    </source>
</evidence>
<evidence type="ECO:0000313" key="1">
    <source>
        <dbReference type="EMBL" id="CAR21848.1"/>
    </source>
</evidence>
<name>C5DDI7_LACTC</name>
<dbReference type="EMBL" id="CU928167">
    <property type="protein sequence ID" value="CAR21848.1"/>
    <property type="molecule type" value="Genomic_DNA"/>
</dbReference>
<accession>C5DDI7</accession>
<reference evidence="1 2" key="1">
    <citation type="journal article" date="2009" name="Genome Res.">
        <title>Comparative genomics of protoploid Saccharomycetaceae.</title>
        <authorList>
            <consortium name="The Genolevures Consortium"/>
            <person name="Souciet J.-L."/>
            <person name="Dujon B."/>
            <person name="Gaillardin C."/>
            <person name="Johnston M."/>
            <person name="Baret P.V."/>
            <person name="Cliften P."/>
            <person name="Sherman D.J."/>
            <person name="Weissenbach J."/>
            <person name="Westhof E."/>
            <person name="Wincker P."/>
            <person name="Jubin C."/>
            <person name="Poulain J."/>
            <person name="Barbe V."/>
            <person name="Segurens B."/>
            <person name="Artiguenave F."/>
            <person name="Anthouard V."/>
            <person name="Vacherie B."/>
            <person name="Val M.-E."/>
            <person name="Fulton R.S."/>
            <person name="Minx P."/>
            <person name="Wilson R."/>
            <person name="Durrens P."/>
            <person name="Jean G."/>
            <person name="Marck C."/>
            <person name="Martin T."/>
            <person name="Nikolski M."/>
            <person name="Rolland T."/>
            <person name="Seret M.-L."/>
            <person name="Casaregola S."/>
            <person name="Despons L."/>
            <person name="Fairhead C."/>
            <person name="Fischer G."/>
            <person name="Lafontaine I."/>
            <person name="Leh V."/>
            <person name="Lemaire M."/>
            <person name="de Montigny J."/>
            <person name="Neuveglise C."/>
            <person name="Thierry A."/>
            <person name="Blanc-Lenfle I."/>
            <person name="Bleykasten C."/>
            <person name="Diffels J."/>
            <person name="Fritsch E."/>
            <person name="Frangeul L."/>
            <person name="Goeffon A."/>
            <person name="Jauniaux N."/>
            <person name="Kachouri-Lafond R."/>
            <person name="Payen C."/>
            <person name="Potier S."/>
            <person name="Pribylova L."/>
            <person name="Ozanne C."/>
            <person name="Richard G.-F."/>
            <person name="Sacerdot C."/>
            <person name="Straub M.-L."/>
            <person name="Talla E."/>
        </authorList>
    </citation>
    <scope>NUCLEOTIDE SEQUENCE [LARGE SCALE GENOMIC DNA]</scope>
    <source>
        <strain evidence="2">ATCC 56472 / CBS 6340 / NRRL Y-8284</strain>
    </source>
</reference>
<dbReference type="eggNOG" id="ENOG502QQPQ">
    <property type="taxonomic scope" value="Eukaryota"/>
</dbReference>
<dbReference type="FunCoup" id="C5DDI7">
    <property type="interactions" value="298"/>
</dbReference>
<dbReference type="OrthoDB" id="185373at2759"/>
<dbReference type="GeneID" id="8291144"/>
<dbReference type="KEGG" id="lth:KLTH0C01298g"/>
<proteinExistence type="predicted"/>